<dbReference type="EMBL" id="JADBGI010000026">
    <property type="protein sequence ID" value="MBE3001591.1"/>
    <property type="molecule type" value="Genomic_DNA"/>
</dbReference>
<evidence type="ECO:0000256" key="2">
    <source>
        <dbReference type="ARBA" id="ARBA00022801"/>
    </source>
</evidence>
<dbReference type="RefSeq" id="WP_193124185.1">
    <property type="nucleotide sequence ID" value="NZ_JADBGI010000026.1"/>
</dbReference>
<accession>A0ABR9PCM0</accession>
<feature type="region of interest" description="Disordered" evidence="3">
    <location>
        <begin position="1"/>
        <end position="21"/>
    </location>
</feature>
<proteinExistence type="predicted"/>
<dbReference type="PROSITE" id="PS51677">
    <property type="entry name" value="NODB"/>
    <property type="match status" value="1"/>
</dbReference>
<feature type="region of interest" description="Disordered" evidence="3">
    <location>
        <begin position="213"/>
        <end position="279"/>
    </location>
</feature>
<sequence length="279" mass="30391">MLAGPGSAAADTQHQYQEPEPDCSVEQCVALTFDDGPDEYTDELLDTLNAHGAAATFYLLGSKVEDHAATVERMAQEGHEVGNHTWDHPELPTLSTEEIAEQIERTDEAIAEVTGEVPETMRPPYGELDETVRQTVDHPMLLWDVDTLDWQSLDPEAVTDVAVEETAQGSVVLFHDVHESTVEAIPYVLKELDKQGFTFVTVDQLFDGQELESGATYNHARPDGGPEYGDGTELENTPQPGDGSELQDTPQPGDVDGSTPEPDSGDDGQSEPGNDPWFQ</sequence>
<dbReference type="Pfam" id="PF01522">
    <property type="entry name" value="Polysacc_deac_1"/>
    <property type="match status" value="1"/>
</dbReference>
<evidence type="ECO:0000313" key="6">
    <source>
        <dbReference type="Proteomes" id="UP000806528"/>
    </source>
</evidence>
<reference evidence="5 6" key="1">
    <citation type="submission" date="2020-09" db="EMBL/GenBank/DDBJ databases">
        <title>Diversity and distribution of actinomycetes associated with coral in the coast of Hainan.</title>
        <authorList>
            <person name="Li F."/>
        </authorList>
    </citation>
    <scope>NUCLEOTIDE SEQUENCE [LARGE SCALE GENOMIC DNA]</scope>
    <source>
        <strain evidence="5 6">HNM0947</strain>
    </source>
</reference>
<dbReference type="CDD" id="cd10954">
    <property type="entry name" value="CE4_CtAXE_like"/>
    <property type="match status" value="1"/>
</dbReference>
<feature type="domain" description="NodB homology" evidence="4">
    <location>
        <begin position="27"/>
        <end position="200"/>
    </location>
</feature>
<gene>
    <name evidence="5" type="ORF">IDM40_23275</name>
</gene>
<dbReference type="PANTHER" id="PTHR10587:SF133">
    <property type="entry name" value="CHITIN DEACETYLASE 1-RELATED"/>
    <property type="match status" value="1"/>
</dbReference>
<dbReference type="Gene3D" id="3.20.20.370">
    <property type="entry name" value="Glycoside hydrolase/deacetylase"/>
    <property type="match status" value="1"/>
</dbReference>
<dbReference type="InterPro" id="IPR011330">
    <property type="entry name" value="Glyco_hydro/deAcase_b/a-brl"/>
</dbReference>
<name>A0ABR9PCM0_9ACTN</name>
<dbReference type="SUPFAM" id="SSF88713">
    <property type="entry name" value="Glycoside hydrolase/deacetylase"/>
    <property type="match status" value="1"/>
</dbReference>
<evidence type="ECO:0000313" key="5">
    <source>
        <dbReference type="EMBL" id="MBE3001591.1"/>
    </source>
</evidence>
<dbReference type="InterPro" id="IPR050248">
    <property type="entry name" value="Polysacc_deacetylase_ArnD"/>
</dbReference>
<evidence type="ECO:0000256" key="3">
    <source>
        <dbReference type="SAM" id="MobiDB-lite"/>
    </source>
</evidence>
<evidence type="ECO:0000256" key="1">
    <source>
        <dbReference type="ARBA" id="ARBA00022723"/>
    </source>
</evidence>
<keyword evidence="6" id="KW-1185">Reference proteome</keyword>
<dbReference type="InterPro" id="IPR002509">
    <property type="entry name" value="NODB_dom"/>
</dbReference>
<keyword evidence="1" id="KW-0479">Metal-binding</keyword>
<organism evidence="5 6">
    <name type="scientific">Nocardiopsis coralli</name>
    <dbReference type="NCBI Taxonomy" id="2772213"/>
    <lineage>
        <taxon>Bacteria</taxon>
        <taxon>Bacillati</taxon>
        <taxon>Actinomycetota</taxon>
        <taxon>Actinomycetes</taxon>
        <taxon>Streptosporangiales</taxon>
        <taxon>Nocardiopsidaceae</taxon>
        <taxon>Nocardiopsis</taxon>
    </lineage>
</organism>
<dbReference type="PANTHER" id="PTHR10587">
    <property type="entry name" value="GLYCOSYL TRANSFERASE-RELATED"/>
    <property type="match status" value="1"/>
</dbReference>
<protein>
    <submittedName>
        <fullName evidence="5">Polysaccharide deacetylase family protein</fullName>
    </submittedName>
</protein>
<evidence type="ECO:0000259" key="4">
    <source>
        <dbReference type="PROSITE" id="PS51677"/>
    </source>
</evidence>
<dbReference type="Proteomes" id="UP000806528">
    <property type="component" value="Unassembled WGS sequence"/>
</dbReference>
<comment type="caution">
    <text evidence="5">The sequence shown here is derived from an EMBL/GenBank/DDBJ whole genome shotgun (WGS) entry which is preliminary data.</text>
</comment>
<keyword evidence="2" id="KW-0378">Hydrolase</keyword>